<accession>A0ACB7F994</accession>
<keyword evidence="2" id="KW-1185">Reference proteome</keyword>
<sequence length="90" mass="10746">MQWYPEEDREEEEEEEEEEKDEEEEEGAGENDRQIDWLCGMAMSVAVVVMHPSSAEFRIRVLESSALLRSAVLHRPCWRQQHCRLLWLNQ</sequence>
<comment type="caution">
    <text evidence="1">The sequence shown here is derived from an EMBL/GenBank/DDBJ whole genome shotgun (WGS) entry which is preliminary data.</text>
</comment>
<name>A0ACB7F994_NIBAL</name>
<gene>
    <name evidence="1" type="ORF">GBF38_009721</name>
</gene>
<proteinExistence type="predicted"/>
<reference evidence="1" key="1">
    <citation type="submission" date="2020-04" db="EMBL/GenBank/DDBJ databases">
        <title>A chromosome-scale assembly and high-density genetic map of the yellow drum (Nibea albiflora) genome.</title>
        <authorList>
            <person name="Xu D."/>
            <person name="Zhang W."/>
            <person name="Chen R."/>
            <person name="Tan P."/>
            <person name="Wang L."/>
            <person name="Song H."/>
            <person name="Tian L."/>
            <person name="Zhu Q."/>
            <person name="Wang B."/>
        </authorList>
    </citation>
    <scope>NUCLEOTIDE SEQUENCE</scope>
    <source>
        <strain evidence="1">ZJHYS-2018</strain>
    </source>
</reference>
<evidence type="ECO:0000313" key="1">
    <source>
        <dbReference type="EMBL" id="KAG8010593.1"/>
    </source>
</evidence>
<protein>
    <submittedName>
        <fullName evidence="1">Uncharacterized protein</fullName>
    </submittedName>
</protein>
<dbReference type="Proteomes" id="UP000805704">
    <property type="component" value="Chromosome 15"/>
</dbReference>
<evidence type="ECO:0000313" key="2">
    <source>
        <dbReference type="Proteomes" id="UP000805704"/>
    </source>
</evidence>
<organism evidence="1 2">
    <name type="scientific">Nibea albiflora</name>
    <name type="common">Yellow drum</name>
    <name type="synonym">Corvina albiflora</name>
    <dbReference type="NCBI Taxonomy" id="240163"/>
    <lineage>
        <taxon>Eukaryota</taxon>
        <taxon>Metazoa</taxon>
        <taxon>Chordata</taxon>
        <taxon>Craniata</taxon>
        <taxon>Vertebrata</taxon>
        <taxon>Euteleostomi</taxon>
        <taxon>Actinopterygii</taxon>
        <taxon>Neopterygii</taxon>
        <taxon>Teleostei</taxon>
        <taxon>Neoteleostei</taxon>
        <taxon>Acanthomorphata</taxon>
        <taxon>Eupercaria</taxon>
        <taxon>Sciaenidae</taxon>
        <taxon>Nibea</taxon>
    </lineage>
</organism>
<dbReference type="EMBL" id="CM024803">
    <property type="protein sequence ID" value="KAG8010593.1"/>
    <property type="molecule type" value="Genomic_DNA"/>
</dbReference>